<comment type="caution">
    <text evidence="5">The sequence shown here is derived from an EMBL/GenBank/DDBJ whole genome shotgun (WGS) entry which is preliminary data.</text>
</comment>
<evidence type="ECO:0000256" key="4">
    <source>
        <dbReference type="SAM" id="SignalP"/>
    </source>
</evidence>
<dbReference type="GO" id="GO:0015768">
    <property type="term" value="P:maltose transport"/>
    <property type="evidence" value="ECO:0007669"/>
    <property type="project" value="TreeGrafter"/>
</dbReference>
<dbReference type="GO" id="GO:0055052">
    <property type="term" value="C:ATP-binding cassette (ABC) transporter complex, substrate-binding subunit-containing"/>
    <property type="evidence" value="ECO:0007669"/>
    <property type="project" value="TreeGrafter"/>
</dbReference>
<evidence type="ECO:0000256" key="1">
    <source>
        <dbReference type="ARBA" id="ARBA00008520"/>
    </source>
</evidence>
<dbReference type="AlphaFoldDB" id="A0A6B0TKK9"/>
<dbReference type="PANTHER" id="PTHR30061">
    <property type="entry name" value="MALTOSE-BINDING PERIPLASMIC PROTEIN"/>
    <property type="match status" value="1"/>
</dbReference>
<accession>A0A6B0TKK9</accession>
<protein>
    <submittedName>
        <fullName evidence="5">Extracellular solute-binding protein</fullName>
    </submittedName>
</protein>
<dbReference type="Gene3D" id="3.40.190.10">
    <property type="entry name" value="Periplasmic binding protein-like II"/>
    <property type="match status" value="2"/>
</dbReference>
<dbReference type="SUPFAM" id="SSF53850">
    <property type="entry name" value="Periplasmic binding protein-like II"/>
    <property type="match status" value="1"/>
</dbReference>
<evidence type="ECO:0000256" key="2">
    <source>
        <dbReference type="ARBA" id="ARBA00022448"/>
    </source>
</evidence>
<keyword evidence="6" id="KW-1185">Reference proteome</keyword>
<keyword evidence="3 4" id="KW-0732">Signal</keyword>
<dbReference type="Proteomes" id="UP000436016">
    <property type="component" value="Unassembled WGS sequence"/>
</dbReference>
<dbReference type="InterPro" id="IPR006059">
    <property type="entry name" value="SBP"/>
</dbReference>
<reference evidence="5 6" key="1">
    <citation type="submission" date="2019-12" db="EMBL/GenBank/DDBJ databases">
        <title>Strain KN286 was isolated from seawater, which was collected from Caroline Seamount in the tropical western Pacific.</title>
        <authorList>
            <person name="Wang Q."/>
        </authorList>
    </citation>
    <scope>NUCLEOTIDE SEQUENCE [LARGE SCALE GENOMIC DNA]</scope>
    <source>
        <strain evidence="5 6">KN286</strain>
    </source>
</reference>
<keyword evidence="2" id="KW-0813">Transport</keyword>
<evidence type="ECO:0000313" key="6">
    <source>
        <dbReference type="Proteomes" id="UP000436016"/>
    </source>
</evidence>
<dbReference type="PANTHER" id="PTHR30061:SF50">
    <property type="entry name" value="MALTOSE_MALTODEXTRIN-BINDING PERIPLASMIC PROTEIN"/>
    <property type="match status" value="1"/>
</dbReference>
<dbReference type="EMBL" id="WUWG01000002">
    <property type="protein sequence ID" value="MXU65050.1"/>
    <property type="molecule type" value="Genomic_DNA"/>
</dbReference>
<dbReference type="GO" id="GO:0042956">
    <property type="term" value="P:maltodextrin transmembrane transport"/>
    <property type="evidence" value="ECO:0007669"/>
    <property type="project" value="TreeGrafter"/>
</dbReference>
<organism evidence="5 6">
    <name type="scientific">Oceanomicrobium pacificus</name>
    <dbReference type="NCBI Taxonomy" id="2692916"/>
    <lineage>
        <taxon>Bacteria</taxon>
        <taxon>Pseudomonadati</taxon>
        <taxon>Pseudomonadota</taxon>
        <taxon>Alphaproteobacteria</taxon>
        <taxon>Rhodobacterales</taxon>
        <taxon>Paracoccaceae</taxon>
        <taxon>Oceanomicrobium</taxon>
    </lineage>
</organism>
<feature type="signal peptide" evidence="4">
    <location>
        <begin position="1"/>
        <end position="18"/>
    </location>
</feature>
<dbReference type="GO" id="GO:1901982">
    <property type="term" value="F:maltose binding"/>
    <property type="evidence" value="ECO:0007669"/>
    <property type="project" value="TreeGrafter"/>
</dbReference>
<name>A0A6B0TKK9_9RHOB</name>
<gene>
    <name evidence="5" type="ORF">GSH16_06300</name>
</gene>
<comment type="similarity">
    <text evidence="1">Belongs to the bacterial solute-binding protein 1 family.</text>
</comment>
<dbReference type="Pfam" id="PF01547">
    <property type="entry name" value="SBP_bac_1"/>
    <property type="match status" value="1"/>
</dbReference>
<proteinExistence type="inferred from homology"/>
<evidence type="ECO:0000313" key="5">
    <source>
        <dbReference type="EMBL" id="MXU65050.1"/>
    </source>
</evidence>
<sequence>MGALLASSAMILSGPVAAQSIDPEKWTPDYVRSIAGKTTVDTAAECAKAVPLDYEGQVDYWYVGPNEANPELEHKMYADFWAAWEETYPNIEVNAQNLGYNDMLNKLRTAALGNAAPDVARLPILWGSEFAAKGQLSELKPEDVGYDSANFWPGAMKSVSLNGKTWGIPTNNETMAFIWNAGIFEEAGLDPEKAPDTWAEVVEYSKQIKEKTGKAGYGLVARVNAGNTPFRFMPMVWGEGGGALDEASESPTYQDVWIGKEGTVRAVQNYYDMYVRDKSVPVSALTNTQTENQDPFLANQLAMVIAHPSEYATMLDRANKATGSDKEAAMAVVNNMRYGKIPAGQDRRAVVFGGSNVHIFNPDNVEGDLDMEAAKALVCFMTGPEWSTKLAWVSSNPGNTRGFETEWMKERLDTIKFLDVSTSMLPSGIPFPPVAESPEIMNIIIPEMLQNALTEKMTVEEAVADAEKKVKALLDGM</sequence>
<evidence type="ECO:0000256" key="3">
    <source>
        <dbReference type="ARBA" id="ARBA00022729"/>
    </source>
</evidence>
<feature type="chain" id="PRO_5025378917" evidence="4">
    <location>
        <begin position="19"/>
        <end position="477"/>
    </location>
</feature>